<gene>
    <name evidence="6" type="ORF">DA01_00435</name>
</gene>
<dbReference type="PANTHER" id="PTHR43588">
    <property type="entry name" value="COBALT-PRECORRIN-8 METHYLMUTASE"/>
    <property type="match status" value="1"/>
</dbReference>
<organism evidence="6 7">
    <name type="scientific">Dehalococcoides mccartyi</name>
    <dbReference type="NCBI Taxonomy" id="61435"/>
    <lineage>
        <taxon>Bacteria</taxon>
        <taxon>Bacillati</taxon>
        <taxon>Chloroflexota</taxon>
        <taxon>Dehalococcoidia</taxon>
        <taxon>Dehalococcoidales</taxon>
        <taxon>Dehalococcoidaceae</taxon>
        <taxon>Dehalococcoides</taxon>
    </lineage>
</organism>
<proteinExistence type="inferred from homology"/>
<evidence type="ECO:0000256" key="2">
    <source>
        <dbReference type="ARBA" id="ARBA00009774"/>
    </source>
</evidence>
<dbReference type="Pfam" id="PF02570">
    <property type="entry name" value="CbiC"/>
    <property type="match status" value="1"/>
</dbReference>
<dbReference type="InterPro" id="IPR036588">
    <property type="entry name" value="CobH/CbiC_sf"/>
</dbReference>
<comment type="caution">
    <text evidence="6">The sequence shown here is derived from an EMBL/GenBank/DDBJ whole genome shotgun (WGS) entry which is preliminary data.</text>
</comment>
<evidence type="ECO:0000259" key="5">
    <source>
        <dbReference type="Pfam" id="PF02570"/>
    </source>
</evidence>
<dbReference type="Gene3D" id="3.40.50.10230">
    <property type="entry name" value="Cobalamin biosynthesis CobH/CbiC, precorrin-8X methylmutase"/>
    <property type="match status" value="1"/>
</dbReference>
<dbReference type="SUPFAM" id="SSF63965">
    <property type="entry name" value="Precorrin-8X methylmutase CbiC/CobH"/>
    <property type="match status" value="1"/>
</dbReference>
<dbReference type="GO" id="GO:0016993">
    <property type="term" value="F:precorrin-8X methylmutase activity"/>
    <property type="evidence" value="ECO:0007669"/>
    <property type="project" value="InterPro"/>
</dbReference>
<dbReference type="OrthoDB" id="9780708at2"/>
<evidence type="ECO:0000256" key="3">
    <source>
        <dbReference type="ARBA" id="ARBA00022573"/>
    </source>
</evidence>
<reference evidence="6 7" key="1">
    <citation type="journal article" date="2015" name="Sci. Rep.">
        <title>A comparative genomics and reductive dehalogenase gene transcription study of two chloroethene-respiring bacteria, Dehalococcoides mccartyi strains MB and 11a.</title>
        <authorList>
            <person name="Low A."/>
            <person name="Shen Z."/>
            <person name="Cheng D."/>
            <person name="Rogers M.J."/>
            <person name="Lee P.K."/>
            <person name="He J."/>
        </authorList>
    </citation>
    <scope>NUCLEOTIDE SEQUENCE [LARGE SCALE GENOMIC DNA]</scope>
    <source>
        <strain evidence="6 7">MB</strain>
    </source>
</reference>
<dbReference type="PANTHER" id="PTHR43588:SF1">
    <property type="entry name" value="COBALT-PRECORRIN-8 METHYLMUTASE"/>
    <property type="match status" value="1"/>
</dbReference>
<comment type="pathway">
    <text evidence="1">Cofactor biosynthesis; adenosylcobalamin biosynthesis.</text>
</comment>
<dbReference type="RefSeq" id="WP_058291977.1">
    <property type="nucleotide sequence ID" value="NZ_JGYD01000001.1"/>
</dbReference>
<keyword evidence="3" id="KW-0169">Cobalamin biosynthesis</keyword>
<dbReference type="UniPathway" id="UPA00148"/>
<accession>A0A0V8M659</accession>
<dbReference type="PATRIC" id="fig|61435.5.peg.93"/>
<evidence type="ECO:0000256" key="4">
    <source>
        <dbReference type="ARBA" id="ARBA00023235"/>
    </source>
</evidence>
<comment type="similarity">
    <text evidence="2">Belongs to the CobH/CbiC family.</text>
</comment>
<evidence type="ECO:0000313" key="7">
    <source>
        <dbReference type="Proteomes" id="UP000053577"/>
    </source>
</evidence>
<dbReference type="EMBL" id="JGYD01000001">
    <property type="protein sequence ID" value="KSV19009.1"/>
    <property type="molecule type" value="Genomic_DNA"/>
</dbReference>
<dbReference type="GO" id="GO:0009236">
    <property type="term" value="P:cobalamin biosynthetic process"/>
    <property type="evidence" value="ECO:0007669"/>
    <property type="project" value="UniProtKB-UniPathway"/>
</dbReference>
<sequence length="216" mass="23537">MINTFQEIFRSKNQSDRLGQLESRLAERGFDTRESAVVRQLILETGDANLVDHIYFSPGVLTSISKRLDCGCRIYTETLTSTLNVDYPICKKTGATLLCLTTEAGLRSETRSAEIQKVPEALHKLRFRFDHSIMTIGSSAAVLRDLLRAIQSGSCRPAVIIGVPVSLGEEAKIKDQLIDSDIPCITVRGSRGGIDLSVSILNAVLAEAAGENGMLL</sequence>
<protein>
    <recommendedName>
        <fullName evidence="5">Cobalamin biosynthesis precorrin-8X methylmutase CobH/CbiC domain-containing protein</fullName>
    </recommendedName>
</protein>
<evidence type="ECO:0000256" key="1">
    <source>
        <dbReference type="ARBA" id="ARBA00004953"/>
    </source>
</evidence>
<dbReference type="Proteomes" id="UP000053577">
    <property type="component" value="Unassembled WGS sequence"/>
</dbReference>
<feature type="domain" description="Cobalamin biosynthesis precorrin-8X methylmutase CobH/CbiC" evidence="5">
    <location>
        <begin position="21"/>
        <end position="206"/>
    </location>
</feature>
<evidence type="ECO:0000313" key="6">
    <source>
        <dbReference type="EMBL" id="KSV19009.1"/>
    </source>
</evidence>
<dbReference type="AlphaFoldDB" id="A0A0V8M659"/>
<dbReference type="InterPro" id="IPR003722">
    <property type="entry name" value="Cbl_synth_CobH/CbiC"/>
</dbReference>
<name>A0A0V8M659_9CHLR</name>
<keyword evidence="4" id="KW-0413">Isomerase</keyword>